<evidence type="ECO:0000259" key="6">
    <source>
        <dbReference type="PROSITE" id="PS51050"/>
    </source>
</evidence>
<feature type="compositionally biased region" description="Basic and acidic residues" evidence="4">
    <location>
        <begin position="69"/>
        <end position="88"/>
    </location>
</feature>
<reference evidence="8 9" key="2">
    <citation type="submission" date="2025-04" db="UniProtKB">
        <authorList>
            <consortium name="RefSeq"/>
        </authorList>
    </citation>
    <scope>IDENTIFICATION</scope>
    <source>
        <strain evidence="8 9">S238N-H82</strain>
        <tissue evidence="8 9">Testes</tissue>
    </source>
</reference>
<dbReference type="SUPFAM" id="SSF63748">
    <property type="entry name" value="Tudor/PWWP/MBT"/>
    <property type="match status" value="1"/>
</dbReference>
<dbReference type="GO" id="GO:0008270">
    <property type="term" value="F:zinc ion binding"/>
    <property type="evidence" value="ECO:0007669"/>
    <property type="project" value="UniProtKB-KW"/>
</dbReference>
<feature type="compositionally biased region" description="Basic residues" evidence="4">
    <location>
        <begin position="194"/>
        <end position="205"/>
    </location>
</feature>
<evidence type="ECO:0000256" key="2">
    <source>
        <dbReference type="ARBA" id="ARBA00022771"/>
    </source>
</evidence>
<dbReference type="PANTHER" id="PTHR15999">
    <property type="entry name" value="ZINC FINGER CW-TYPE PWWP DOMAIN PROTEIN 1"/>
    <property type="match status" value="1"/>
</dbReference>
<feature type="compositionally biased region" description="Basic and acidic residues" evidence="4">
    <location>
        <begin position="720"/>
        <end position="733"/>
    </location>
</feature>
<feature type="compositionally biased region" description="Acidic residues" evidence="4">
    <location>
        <begin position="531"/>
        <end position="541"/>
    </location>
</feature>
<feature type="compositionally biased region" description="Basic and acidic residues" evidence="4">
    <location>
        <begin position="690"/>
        <end position="703"/>
    </location>
</feature>
<dbReference type="Pfam" id="PF07496">
    <property type="entry name" value="zf-CW"/>
    <property type="match status" value="1"/>
</dbReference>
<feature type="region of interest" description="Disordered" evidence="4">
    <location>
        <begin position="522"/>
        <end position="833"/>
    </location>
</feature>
<keyword evidence="7" id="KW-1185">Reference proteome</keyword>
<dbReference type="Gene3D" id="2.30.30.140">
    <property type="match status" value="1"/>
</dbReference>
<dbReference type="GO" id="GO:0005634">
    <property type="term" value="C:nucleus"/>
    <property type="evidence" value="ECO:0000318"/>
    <property type="project" value="GO_Central"/>
</dbReference>
<name>A0A9J7NBX9_BRAFL</name>
<evidence type="ECO:0000313" key="7">
    <source>
        <dbReference type="Proteomes" id="UP000001554"/>
    </source>
</evidence>
<feature type="compositionally biased region" description="Basic residues" evidence="4">
    <location>
        <begin position="658"/>
        <end position="674"/>
    </location>
</feature>
<reference evidence="7" key="1">
    <citation type="journal article" date="2020" name="Nat. Ecol. Evol.">
        <title>Deeply conserved synteny resolves early events in vertebrate evolution.</title>
        <authorList>
            <person name="Simakov O."/>
            <person name="Marletaz F."/>
            <person name="Yue J.X."/>
            <person name="O'Connell B."/>
            <person name="Jenkins J."/>
            <person name="Brandt A."/>
            <person name="Calef R."/>
            <person name="Tung C.H."/>
            <person name="Huang T.K."/>
            <person name="Schmutz J."/>
            <person name="Satoh N."/>
            <person name="Yu J.K."/>
            <person name="Putnam N.H."/>
            <person name="Green R.E."/>
            <person name="Rokhsar D.S."/>
        </authorList>
    </citation>
    <scope>NUCLEOTIDE SEQUENCE [LARGE SCALE GENOMIC DNA]</scope>
    <source>
        <strain evidence="7">S238N-H82</strain>
    </source>
</reference>
<dbReference type="Proteomes" id="UP000001554">
    <property type="component" value="Chromosome 14"/>
</dbReference>
<feature type="compositionally biased region" description="Polar residues" evidence="4">
    <location>
        <begin position="89"/>
        <end position="103"/>
    </location>
</feature>
<dbReference type="AlphaFoldDB" id="A0A9J7NBX9"/>
<dbReference type="RefSeq" id="XP_035697461.1">
    <property type="nucleotide sequence ID" value="XM_035841568.1"/>
</dbReference>
<feature type="compositionally biased region" description="Basic and acidic residues" evidence="4">
    <location>
        <begin position="146"/>
        <end position="174"/>
    </location>
</feature>
<organism evidence="7 8">
    <name type="scientific">Branchiostoma floridae</name>
    <name type="common">Florida lancelet</name>
    <name type="synonym">Amphioxus</name>
    <dbReference type="NCBI Taxonomy" id="7739"/>
    <lineage>
        <taxon>Eukaryota</taxon>
        <taxon>Metazoa</taxon>
        <taxon>Chordata</taxon>
        <taxon>Cephalochordata</taxon>
        <taxon>Leptocardii</taxon>
        <taxon>Amphioxiformes</taxon>
        <taxon>Branchiostomatidae</taxon>
        <taxon>Branchiostoma</taxon>
    </lineage>
</organism>
<feature type="domain" description="PWWP" evidence="5">
    <location>
        <begin position="345"/>
        <end position="409"/>
    </location>
</feature>
<feature type="region of interest" description="Disordered" evidence="4">
    <location>
        <begin position="1"/>
        <end position="105"/>
    </location>
</feature>
<keyword evidence="2" id="KW-0863">Zinc-finger</keyword>
<dbReference type="InterPro" id="IPR000313">
    <property type="entry name" value="PWWP_dom"/>
</dbReference>
<keyword evidence="3" id="KW-0862">Zinc</keyword>
<evidence type="ECO:0000313" key="9">
    <source>
        <dbReference type="RefSeq" id="XP_035697461.1"/>
    </source>
</evidence>
<feature type="compositionally biased region" description="Basic and acidic residues" evidence="4">
    <location>
        <begin position="643"/>
        <end position="657"/>
    </location>
</feature>
<feature type="compositionally biased region" description="Basic residues" evidence="4">
    <location>
        <begin position="259"/>
        <end position="274"/>
    </location>
</feature>
<feature type="region of interest" description="Disordered" evidence="4">
    <location>
        <begin position="146"/>
        <end position="274"/>
    </location>
</feature>
<sequence>MDLIKQKNCFKTPVTGPMLDLSSSKGRVDDEQEVPSSPQGNEPSSPDLADLGLPASPTGTSTVTEDMLEEKSQKLDDKEEKDAAKDSRVSNQKTGKVASSLNQEEWEDLFTAVLSKPPEDPAKEANPVDITSIDDFECLAVDAKKVVEGEGSDNWKKEHGETEEQGYDGKDYPDKTPATSEHTTPKCHTPQKPTKPRSKKRKLHPKQLVYSDKAPEGTENPETSMTTKKKKQPKSSSKKSIYEFTDETRPSSPAISSTRKPKKQGKKRMSKRKHFLSREIEEQGTWVQCTADKCNKWRYLADVTDPTTVPDKWTCSMNPDEEYNSCEKTEADWSKLEFVDTCYVEGSLVWAKMPGYPWWPGMVEEDPDDQAYYETDSKQKPVRYHVVFFGKTVSRAWIPERSVRPFTQENDVDHLGSLVVDGKNYRKRVKCALTMARQAVVLSIKKRLQTFGFGQRFQGHWGRQEVSSDEDEKEPAKKTARKSSPQVEAQLPSPDDLSDSGSVEDLMEQAEKVLGNAESFLSSVQKKDEKENDDQSDEEFEYSPGKVMKISDAPPVLKKEKKQPKEPKLGNKRKEKKSNENEVPKKKKKTSLSEEDGKKTKISLEDKEGCQDVAGPKKAPAFKPKMKKSKPTVSQKENNVSNNDKDVTGNNENEIKPKTKGKHAASAPKAKKPSFKPPRPKTTTPAIPLSKDKTDSKAAKPKCEPPIPFDSEVFTMEMDSQEKSCNKHQDTGDQHPFQTTKKATDEAYTPQRSHSDDMPHSVPEVSNVDGADDFHSAPTSPSIDQPDQAAPENVCPSSPGMDMPEEDVDPAVFDSCVPSSPAMDFDEHLEDRSAPVSPLMDLQERDSDCHDASCLPVHGAEDTFSDNSQPFDLEE</sequence>
<dbReference type="CDD" id="cd20145">
    <property type="entry name" value="PWWP_ZCWPW1"/>
    <property type="match status" value="1"/>
</dbReference>
<evidence type="ECO:0000313" key="8">
    <source>
        <dbReference type="RefSeq" id="XP_035697460.1"/>
    </source>
</evidence>
<feature type="compositionally biased region" description="Basic residues" evidence="4">
    <location>
        <begin position="227"/>
        <end position="237"/>
    </location>
</feature>
<dbReference type="SMART" id="SM00293">
    <property type="entry name" value="PWWP"/>
    <property type="match status" value="1"/>
</dbReference>
<dbReference type="Pfam" id="PF00855">
    <property type="entry name" value="PWWP"/>
    <property type="match status" value="1"/>
</dbReference>
<dbReference type="PROSITE" id="PS50812">
    <property type="entry name" value="PWWP"/>
    <property type="match status" value="1"/>
</dbReference>
<dbReference type="GeneID" id="118430597"/>
<feature type="domain" description="CW-type" evidence="6">
    <location>
        <begin position="280"/>
        <end position="334"/>
    </location>
</feature>
<evidence type="ECO:0000256" key="3">
    <source>
        <dbReference type="ARBA" id="ARBA00022833"/>
    </source>
</evidence>
<protein>
    <submittedName>
        <fullName evidence="8 9">Zinc finger CW-type PWWP domain protein 1-like isoform X1</fullName>
    </submittedName>
</protein>
<accession>A0A9J7NBX9</accession>
<keyword evidence="1" id="KW-0479">Metal-binding</keyword>
<feature type="compositionally biased region" description="Low complexity" evidence="4">
    <location>
        <begin position="614"/>
        <end position="623"/>
    </location>
</feature>
<evidence type="ECO:0000259" key="5">
    <source>
        <dbReference type="PROSITE" id="PS50812"/>
    </source>
</evidence>
<evidence type="ECO:0000256" key="1">
    <source>
        <dbReference type="ARBA" id="ARBA00022723"/>
    </source>
</evidence>
<dbReference type="PANTHER" id="PTHR15999:SF2">
    <property type="entry name" value="ZINC FINGER CW-TYPE PWWP DOMAIN PROTEIN 1"/>
    <property type="match status" value="1"/>
</dbReference>
<proteinExistence type="predicted"/>
<dbReference type="KEGG" id="bfo:118430597"/>
<dbReference type="InterPro" id="IPR042778">
    <property type="entry name" value="ZCWPW1/ZCWPW2"/>
</dbReference>
<feature type="compositionally biased region" description="Basic and acidic residues" evidence="4">
    <location>
        <begin position="591"/>
        <end position="610"/>
    </location>
</feature>
<dbReference type="OMA" id="MNTDEEH"/>
<feature type="region of interest" description="Disordered" evidence="4">
    <location>
        <begin position="462"/>
        <end position="501"/>
    </location>
</feature>
<dbReference type="InterPro" id="IPR011124">
    <property type="entry name" value="Znf_CW"/>
</dbReference>
<feature type="compositionally biased region" description="Polar residues" evidence="4">
    <location>
        <begin position="34"/>
        <end position="44"/>
    </location>
</feature>
<dbReference type="PROSITE" id="PS51050">
    <property type="entry name" value="ZF_CW"/>
    <property type="match status" value="1"/>
</dbReference>
<evidence type="ECO:0000256" key="4">
    <source>
        <dbReference type="SAM" id="MobiDB-lite"/>
    </source>
</evidence>
<dbReference type="Gene3D" id="3.30.40.100">
    <property type="match status" value="1"/>
</dbReference>
<dbReference type="RefSeq" id="XP_035697460.1">
    <property type="nucleotide sequence ID" value="XM_035841567.1"/>
</dbReference>
<feature type="compositionally biased region" description="Polar residues" evidence="4">
    <location>
        <begin position="632"/>
        <end position="642"/>
    </location>
</feature>
<dbReference type="OrthoDB" id="5964980at2759"/>
<gene>
    <name evidence="8 9" type="primary">LOC118430597</name>
</gene>